<dbReference type="Proteomes" id="UP000216852">
    <property type="component" value="Unassembled WGS sequence"/>
</dbReference>
<name>A0ABX4GVP8_9BACI</name>
<reference evidence="2 3" key="1">
    <citation type="submission" date="2017-07" db="EMBL/GenBank/DDBJ databases">
        <title>Isolation and whole genome analysis of endospore-forming bacteria from heroin.</title>
        <authorList>
            <person name="Kalinowski J."/>
            <person name="Ahrens B."/>
            <person name="Al-Dilaimi A."/>
            <person name="Winkler A."/>
            <person name="Wibberg D."/>
            <person name="Schleenbecker U."/>
            <person name="Ruckert C."/>
            <person name="Wolfel R."/>
            <person name="Grass G."/>
        </authorList>
    </citation>
    <scope>NUCLEOTIDE SEQUENCE [LARGE SCALE GENOMIC DNA]</scope>
    <source>
        <strain evidence="2 3">7517-1</strain>
    </source>
</reference>
<comment type="caution">
    <text evidence="2">The sequence shown here is derived from an EMBL/GenBank/DDBJ whole genome shotgun (WGS) entry which is preliminary data.</text>
</comment>
<accession>A0ABX4GVP8</accession>
<evidence type="ECO:0000313" key="2">
    <source>
        <dbReference type="EMBL" id="PAD98951.1"/>
    </source>
</evidence>
<keyword evidence="3" id="KW-1185">Reference proteome</keyword>
<evidence type="ECO:0000256" key="1">
    <source>
        <dbReference type="SAM" id="MobiDB-lite"/>
    </source>
</evidence>
<sequence length="67" mass="7247">MENCHRELPEGARQSEKHPNSSVSAREEMPGRLAAVISFEGELAFSPKKSGTTMSIVSLGDGGHFFI</sequence>
<gene>
    <name evidence="2" type="ORF">CHH48_13720</name>
</gene>
<organism evidence="2 3">
    <name type="scientific">Terribacillus saccharophilus</name>
    <dbReference type="NCBI Taxonomy" id="361277"/>
    <lineage>
        <taxon>Bacteria</taxon>
        <taxon>Bacillati</taxon>
        <taxon>Bacillota</taxon>
        <taxon>Bacilli</taxon>
        <taxon>Bacillales</taxon>
        <taxon>Bacillaceae</taxon>
        <taxon>Terribacillus</taxon>
    </lineage>
</organism>
<evidence type="ECO:0000313" key="3">
    <source>
        <dbReference type="Proteomes" id="UP000216852"/>
    </source>
</evidence>
<dbReference type="EMBL" id="NPBJ01000027">
    <property type="protein sequence ID" value="PAD98951.1"/>
    <property type="molecule type" value="Genomic_DNA"/>
</dbReference>
<protein>
    <submittedName>
        <fullName evidence="2">Uncharacterized protein</fullName>
    </submittedName>
</protein>
<feature type="region of interest" description="Disordered" evidence="1">
    <location>
        <begin position="1"/>
        <end position="29"/>
    </location>
</feature>
<proteinExistence type="predicted"/>